<dbReference type="SUPFAM" id="SSF51735">
    <property type="entry name" value="NAD(P)-binding Rossmann-fold domains"/>
    <property type="match status" value="1"/>
</dbReference>
<dbReference type="RefSeq" id="WP_067239002.1">
    <property type="nucleotide sequence ID" value="NZ_LZMZ01000054.1"/>
</dbReference>
<proteinExistence type="predicted"/>
<dbReference type="Proteomes" id="UP000092508">
    <property type="component" value="Unassembled WGS sequence"/>
</dbReference>
<dbReference type="OrthoDB" id="9798632at2"/>
<comment type="caution">
    <text evidence="2">The sequence shown here is derived from an EMBL/GenBank/DDBJ whole genome shotgun (WGS) entry which is preliminary data.</text>
</comment>
<dbReference type="EMBL" id="LZMZ01000054">
    <property type="protein sequence ID" value="OBX72933.1"/>
    <property type="molecule type" value="Genomic_DNA"/>
</dbReference>
<dbReference type="PANTHER" id="PTHR14097:SF7">
    <property type="entry name" value="OXIDOREDUCTASE HTATIP2"/>
    <property type="match status" value="1"/>
</dbReference>
<dbReference type="Pfam" id="PF13460">
    <property type="entry name" value="NAD_binding_10"/>
    <property type="match status" value="1"/>
</dbReference>
<organism evidence="2 3">
    <name type="scientific">Faucicola atlantae</name>
    <dbReference type="NCBI Taxonomy" id="34059"/>
    <lineage>
        <taxon>Bacteria</taxon>
        <taxon>Pseudomonadati</taxon>
        <taxon>Pseudomonadota</taxon>
        <taxon>Gammaproteobacteria</taxon>
        <taxon>Moraxellales</taxon>
        <taxon>Moraxellaceae</taxon>
        <taxon>Faucicola</taxon>
    </lineage>
</organism>
<feature type="domain" description="NAD(P)-binding" evidence="1">
    <location>
        <begin position="13"/>
        <end position="129"/>
    </location>
</feature>
<evidence type="ECO:0000313" key="3">
    <source>
        <dbReference type="Proteomes" id="UP000092508"/>
    </source>
</evidence>
<gene>
    <name evidence="2" type="ORF">A9308_01445</name>
</gene>
<dbReference type="InterPro" id="IPR036291">
    <property type="entry name" value="NAD(P)-bd_dom_sf"/>
</dbReference>
<name>A0A1B8Q8H4_9GAMM</name>
<dbReference type="STRING" id="34059.A9308_01445"/>
<dbReference type="PANTHER" id="PTHR14097">
    <property type="entry name" value="OXIDOREDUCTASE HTATIP2"/>
    <property type="match status" value="1"/>
</dbReference>
<dbReference type="InterPro" id="IPR016040">
    <property type="entry name" value="NAD(P)-bd_dom"/>
</dbReference>
<dbReference type="Gene3D" id="3.40.50.720">
    <property type="entry name" value="NAD(P)-binding Rossmann-like Domain"/>
    <property type="match status" value="1"/>
</dbReference>
<evidence type="ECO:0000313" key="2">
    <source>
        <dbReference type="EMBL" id="OBX72933.1"/>
    </source>
</evidence>
<reference evidence="2 3" key="1">
    <citation type="submission" date="2016-06" db="EMBL/GenBank/DDBJ databases">
        <title>Draft genome of Moraxella atlantae CCUG 66109.</title>
        <authorList>
            <person name="Salva-Serra F."/>
            <person name="Engstrom-Jakobsson H."/>
            <person name="Thorell K."/>
            <person name="Gonzales-Siles L."/>
            <person name="Karlsson R."/>
            <person name="Boulund F."/>
            <person name="Engstrand L."/>
            <person name="Kristiansson E."/>
            <person name="Moore E."/>
        </authorList>
    </citation>
    <scope>NUCLEOTIDE SEQUENCE [LARGE SCALE GENOMIC DNA]</scope>
    <source>
        <strain evidence="2 3">CCUG 66109</strain>
    </source>
</reference>
<protein>
    <recommendedName>
        <fullName evidence="1">NAD(P)-binding domain-containing protein</fullName>
    </recommendedName>
</protein>
<sequence>MSNHTPREAILIGATGLVGQTLLAILAQDYAKVTVIARRKPSTIAPNIDAHVLKDFAGLKDLLATLALGANTDAFSCLGTTRKAAGSAERFRQIDYGYNLAFAQACRAQGVERFFLLSAMNANASSPLLYPRVKGELEQAVQTLGFADVVMFRPSLLLGQHDDRPLEALAQTVFSKIKPFLPKQWQQAALRPIEAERVAQAMAQTAQTLPVQPRKAATARVRIIDNTQMLAIT</sequence>
<accession>A0A1B8Q8H4</accession>
<evidence type="ECO:0000259" key="1">
    <source>
        <dbReference type="Pfam" id="PF13460"/>
    </source>
</evidence>
<dbReference type="AlphaFoldDB" id="A0A1B8Q8H4"/>